<dbReference type="InterPro" id="IPR001214">
    <property type="entry name" value="SET_dom"/>
</dbReference>
<dbReference type="EMBL" id="QGMH01000059">
    <property type="protein sequence ID" value="TVY26884.1"/>
    <property type="molecule type" value="Genomic_DNA"/>
</dbReference>
<dbReference type="Proteomes" id="UP000431533">
    <property type="component" value="Unassembled WGS sequence"/>
</dbReference>
<organism evidence="3 4">
    <name type="scientific">Lachnellula hyalina</name>
    <dbReference type="NCBI Taxonomy" id="1316788"/>
    <lineage>
        <taxon>Eukaryota</taxon>
        <taxon>Fungi</taxon>
        <taxon>Dikarya</taxon>
        <taxon>Ascomycota</taxon>
        <taxon>Pezizomycotina</taxon>
        <taxon>Leotiomycetes</taxon>
        <taxon>Helotiales</taxon>
        <taxon>Lachnaceae</taxon>
        <taxon>Lachnellula</taxon>
    </lineage>
</organism>
<name>A0A8H8R4T7_9HELO</name>
<proteinExistence type="predicted"/>
<dbReference type="AlphaFoldDB" id="A0A8H8R4T7"/>
<dbReference type="GO" id="GO:0005634">
    <property type="term" value="C:nucleus"/>
    <property type="evidence" value="ECO:0007669"/>
    <property type="project" value="TreeGrafter"/>
</dbReference>
<dbReference type="GeneID" id="41985026"/>
<dbReference type="InterPro" id="IPR046341">
    <property type="entry name" value="SET_dom_sf"/>
</dbReference>
<feature type="domain" description="SET" evidence="2">
    <location>
        <begin position="333"/>
        <end position="659"/>
    </location>
</feature>
<evidence type="ECO:0000313" key="4">
    <source>
        <dbReference type="Proteomes" id="UP000431533"/>
    </source>
</evidence>
<evidence type="ECO:0000313" key="3">
    <source>
        <dbReference type="EMBL" id="TVY26884.1"/>
    </source>
</evidence>
<reference evidence="3 4" key="1">
    <citation type="submission" date="2018-05" db="EMBL/GenBank/DDBJ databases">
        <title>Genome sequencing and assembly of the regulated plant pathogen Lachnellula willkommii and related sister species for the development of diagnostic species identification markers.</title>
        <authorList>
            <person name="Giroux E."/>
            <person name="Bilodeau G."/>
        </authorList>
    </citation>
    <scope>NUCLEOTIDE SEQUENCE [LARGE SCALE GENOMIC DNA]</scope>
    <source>
        <strain evidence="3 4">CBS 185.66</strain>
    </source>
</reference>
<evidence type="ECO:0000256" key="1">
    <source>
        <dbReference type="SAM" id="MobiDB-lite"/>
    </source>
</evidence>
<dbReference type="RefSeq" id="XP_031005672.1">
    <property type="nucleotide sequence ID" value="XM_031149783.1"/>
</dbReference>
<protein>
    <recommendedName>
        <fullName evidence="2">SET domain-containing protein</fullName>
    </recommendedName>
</protein>
<keyword evidence="4" id="KW-1185">Reference proteome</keyword>
<accession>A0A8H8R4T7</accession>
<dbReference type="Pfam" id="PF00856">
    <property type="entry name" value="SET"/>
    <property type="match status" value="1"/>
</dbReference>
<dbReference type="PANTHER" id="PTHR12197">
    <property type="entry name" value="HISTONE-LYSINE N-METHYLTRANSFERASE SMYD"/>
    <property type="match status" value="1"/>
</dbReference>
<dbReference type="Gene3D" id="2.170.270.10">
    <property type="entry name" value="SET domain"/>
    <property type="match status" value="1"/>
</dbReference>
<dbReference type="SUPFAM" id="SSF82199">
    <property type="entry name" value="SET domain"/>
    <property type="match status" value="1"/>
</dbReference>
<dbReference type="InterPro" id="IPR050869">
    <property type="entry name" value="H3K4_H4K5_MeTrfase"/>
</dbReference>
<dbReference type="PANTHER" id="PTHR12197:SF251">
    <property type="entry name" value="EG:BACR7C10.4 PROTEIN"/>
    <property type="match status" value="1"/>
</dbReference>
<dbReference type="PROSITE" id="PS50280">
    <property type="entry name" value="SET"/>
    <property type="match status" value="1"/>
</dbReference>
<comment type="caution">
    <text evidence="3">The sequence shown here is derived from an EMBL/GenBank/DDBJ whole genome shotgun (WGS) entry which is preliminary data.</text>
</comment>
<feature type="region of interest" description="Disordered" evidence="1">
    <location>
        <begin position="1"/>
        <end position="45"/>
    </location>
</feature>
<feature type="compositionally biased region" description="Low complexity" evidence="1">
    <location>
        <begin position="20"/>
        <end position="32"/>
    </location>
</feature>
<dbReference type="OrthoDB" id="438641at2759"/>
<gene>
    <name evidence="3" type="ORF">LHYA1_G004828</name>
</gene>
<evidence type="ECO:0000259" key="2">
    <source>
        <dbReference type="PROSITE" id="PS50280"/>
    </source>
</evidence>
<sequence>MHFIPQTPVYEDANSSSDASTIYSSHSSPVSSHQNGAISESGLGPPIWSNGEDAVKLSNATSKKAVASETSLAALPSPPLSDCELETEIADAVLEAPITVNPAKSNLETDKKLAKRLNLDADWMGTSQVYATQAAYTQASNWRKALLDDLTRSPYDPSIYVDLSSVDCKLGYTDICVANAYRALLLVQAGSDTAQITSLPSLANDVRTAIQFRLRTASSLIIAEELKEIRLQASQLLLDGLKGCSASWDGLQEAKKALKEFPGDPELLELKKELLEDFKTAHQELVAAGCKPKNVRELTRSGKIFQKRYPWVDESLFWRTPALVRDVNKEFGENAQVRSVVWGPEGISPTKRVKREGEDVGPLGIFATRDIKEDEVILVDRTLLGISDARSNQLDWCDGCNASLRMPYLNPKDVHHPDCCKSVAYCSQECHNNAIDGYHSLLCGKEFDWVYTSSLIGALGENGEYGSRWRPIMFKRLIAIVLSDMKSSSSAITHPLQHPLVARMAANYPHPDILTPESAHHWQFFENVVAPTQILLQLGIDVFSSQIFTQEVIQTIYWRVENNANMASTELTYSTPAGPVQGEKVNQVNVNPNYLFFNHSCMPNVTWHGGAVPDSNATEISWLRTGTAEGEVEKPGSSSVICIADRDIKKGEELKISYVGDPLGLGEEGGYWEGVSRAGKREWMLKWFDDGCGCEVCEKENEDARKKAVVAAAEENV</sequence>